<gene>
    <name evidence="1" type="ORF">GLOIN_2v1768792</name>
</gene>
<keyword evidence="2" id="KW-1185">Reference proteome</keyword>
<dbReference type="Proteomes" id="UP000018888">
    <property type="component" value="Unassembled WGS sequence"/>
</dbReference>
<evidence type="ECO:0000313" key="1">
    <source>
        <dbReference type="EMBL" id="POG76673.1"/>
    </source>
</evidence>
<comment type="caution">
    <text evidence="1">The sequence shown here is derived from an EMBL/GenBank/DDBJ whole genome shotgun (WGS) entry which is preliminary data.</text>
</comment>
<proteinExistence type="predicted"/>
<name>A0A2P4QGB0_RHIID</name>
<organism evidence="1 2">
    <name type="scientific">Rhizophagus irregularis (strain DAOM 181602 / DAOM 197198 / MUCL 43194)</name>
    <name type="common">Arbuscular mycorrhizal fungus</name>
    <name type="synonym">Glomus intraradices</name>
    <dbReference type="NCBI Taxonomy" id="747089"/>
    <lineage>
        <taxon>Eukaryota</taxon>
        <taxon>Fungi</taxon>
        <taxon>Fungi incertae sedis</taxon>
        <taxon>Mucoromycota</taxon>
        <taxon>Glomeromycotina</taxon>
        <taxon>Glomeromycetes</taxon>
        <taxon>Glomerales</taxon>
        <taxon>Glomeraceae</taxon>
        <taxon>Rhizophagus</taxon>
    </lineage>
</organism>
<reference evidence="1 2" key="2">
    <citation type="journal article" date="2018" name="New Phytol.">
        <title>High intraspecific genome diversity in the model arbuscular mycorrhizal symbiont Rhizophagus irregularis.</title>
        <authorList>
            <person name="Chen E.C.H."/>
            <person name="Morin E."/>
            <person name="Beaudet D."/>
            <person name="Noel J."/>
            <person name="Yildirir G."/>
            <person name="Ndikumana S."/>
            <person name="Charron P."/>
            <person name="St-Onge C."/>
            <person name="Giorgi J."/>
            <person name="Kruger M."/>
            <person name="Marton T."/>
            <person name="Ropars J."/>
            <person name="Grigoriev I.V."/>
            <person name="Hainaut M."/>
            <person name="Henrissat B."/>
            <person name="Roux C."/>
            <person name="Martin F."/>
            <person name="Corradi N."/>
        </authorList>
    </citation>
    <scope>NUCLEOTIDE SEQUENCE [LARGE SCALE GENOMIC DNA]</scope>
    <source>
        <strain evidence="1 2">DAOM 197198</strain>
    </source>
</reference>
<dbReference type="AlphaFoldDB" id="A0A2P4QGB0"/>
<reference evidence="1 2" key="1">
    <citation type="journal article" date="2013" name="Proc. Natl. Acad. Sci. U.S.A.">
        <title>Genome of an arbuscular mycorrhizal fungus provides insight into the oldest plant symbiosis.</title>
        <authorList>
            <person name="Tisserant E."/>
            <person name="Malbreil M."/>
            <person name="Kuo A."/>
            <person name="Kohler A."/>
            <person name="Symeonidi A."/>
            <person name="Balestrini R."/>
            <person name="Charron P."/>
            <person name="Duensing N."/>
            <person name="Frei Dit Frey N."/>
            <person name="Gianinazzi-Pearson V."/>
            <person name="Gilbert L.B."/>
            <person name="Handa Y."/>
            <person name="Herr J.R."/>
            <person name="Hijri M."/>
            <person name="Koul R."/>
            <person name="Kawaguchi M."/>
            <person name="Krajinski F."/>
            <person name="Lammers P.J."/>
            <person name="Masclaux F.G."/>
            <person name="Murat C."/>
            <person name="Morin E."/>
            <person name="Ndikumana S."/>
            <person name="Pagni M."/>
            <person name="Petitpierre D."/>
            <person name="Requena N."/>
            <person name="Rosikiewicz P."/>
            <person name="Riley R."/>
            <person name="Saito K."/>
            <person name="San Clemente H."/>
            <person name="Shapiro H."/>
            <person name="van Tuinen D."/>
            <person name="Becard G."/>
            <person name="Bonfante P."/>
            <person name="Paszkowski U."/>
            <person name="Shachar-Hill Y.Y."/>
            <person name="Tuskan G.A."/>
            <person name="Young P.W."/>
            <person name="Sanders I.R."/>
            <person name="Henrissat B."/>
            <person name="Rensing S.A."/>
            <person name="Grigoriev I.V."/>
            <person name="Corradi N."/>
            <person name="Roux C."/>
            <person name="Martin F."/>
        </authorList>
    </citation>
    <scope>NUCLEOTIDE SEQUENCE [LARGE SCALE GENOMIC DNA]</scope>
    <source>
        <strain evidence="1 2">DAOM 197198</strain>
    </source>
</reference>
<dbReference type="VEuPathDB" id="FungiDB:RhiirFUN_014469"/>
<sequence>MEYYTQNPSQVLCTVIVMEYYAQNSSQVLCTNHYRILHTQNTSQVLRTVIITEYYAQNPLHLEFQTGFIFKSRLGQTKQKVKKILSVKKSLELTQIQILLRKCMMQLQKIYFLHVYVGKIDNKWIYVEEGLYDELSLMLELESKHIRFIIQPEEDNGESSSRNQVVQQNKINIFDTMMERARQPYFSMQKREDI</sequence>
<accession>A0A2P4QGB0</accession>
<dbReference type="EMBL" id="AUPC02000048">
    <property type="protein sequence ID" value="POG76673.1"/>
    <property type="molecule type" value="Genomic_DNA"/>
</dbReference>
<protein>
    <submittedName>
        <fullName evidence="1">Uncharacterized protein</fullName>
    </submittedName>
</protein>
<evidence type="ECO:0000313" key="2">
    <source>
        <dbReference type="Proteomes" id="UP000018888"/>
    </source>
</evidence>